<organism evidence="1 2">
    <name type="scientific">Enterococcus faecium EnGen0192</name>
    <dbReference type="NCBI Taxonomy" id="1157487"/>
    <lineage>
        <taxon>Bacteria</taxon>
        <taxon>Bacillati</taxon>
        <taxon>Bacillota</taxon>
        <taxon>Bacilli</taxon>
        <taxon>Lactobacillales</taxon>
        <taxon>Enterococcaceae</taxon>
        <taxon>Enterococcus</taxon>
    </lineage>
</organism>
<dbReference type="AlphaFoldDB" id="A0A829F0I4"/>
<comment type="caution">
    <text evidence="1">The sequence shown here is derived from an EMBL/GenBank/DDBJ whole genome shotgun (WGS) entry which is preliminary data.</text>
</comment>
<name>A0A829F0I4_ENTFC</name>
<evidence type="ECO:0000313" key="1">
    <source>
        <dbReference type="EMBL" id="EOM19162.1"/>
    </source>
</evidence>
<dbReference type="RefSeq" id="WP_010731335.1">
    <property type="nucleotide sequence ID" value="NZ_KB949529.1"/>
</dbReference>
<reference evidence="1 2" key="1">
    <citation type="submission" date="2013-02" db="EMBL/GenBank/DDBJ databases">
        <title>The Genome Sequence of Enterococcus faecium HM1072.</title>
        <authorList>
            <consortium name="The Broad Institute Genome Sequencing Platform"/>
            <consortium name="The Broad Institute Genome Sequencing Center for Infectious Disease"/>
            <person name="Earl A.M."/>
            <person name="Gilmore M.S."/>
            <person name="Lebreton F."/>
            <person name="Courvalin P."/>
            <person name="Walker B."/>
            <person name="Young S.K."/>
            <person name="Zeng Q."/>
            <person name="Gargeya S."/>
            <person name="Fitzgerald M."/>
            <person name="Haas B."/>
            <person name="Abouelleil A."/>
            <person name="Alvarado L."/>
            <person name="Arachchi H.M."/>
            <person name="Berlin A.M."/>
            <person name="Chapman S.B."/>
            <person name="Dewar J."/>
            <person name="Goldberg J."/>
            <person name="Griggs A."/>
            <person name="Gujja S."/>
            <person name="Hansen M."/>
            <person name="Howarth C."/>
            <person name="Imamovic A."/>
            <person name="Larimer J."/>
            <person name="McCowan C."/>
            <person name="Murphy C."/>
            <person name="Neiman D."/>
            <person name="Pearson M."/>
            <person name="Priest M."/>
            <person name="Roberts A."/>
            <person name="Saif S."/>
            <person name="Shea T."/>
            <person name="Sisk P."/>
            <person name="Sykes S."/>
            <person name="Wortman J."/>
            <person name="Nusbaum C."/>
            <person name="Birren B."/>
        </authorList>
    </citation>
    <scope>NUCLEOTIDE SEQUENCE [LARGE SCALE GENOMIC DNA]</scope>
    <source>
        <strain evidence="1 2">HM1072</strain>
    </source>
</reference>
<proteinExistence type="predicted"/>
<sequence>MDKLTDLNSRRVKDSTVIVLNRFSKKLVGFLSIETDSDHFRFTDQKEFLWIIPEVQAVEMKKVISEEEEFFVFTKNEETGKEDRLSSRFLRFEVAKIQYQK</sequence>
<protein>
    <submittedName>
        <fullName evidence="1">Uncharacterized protein</fullName>
    </submittedName>
</protein>
<accession>A0A829F0I4</accession>
<dbReference type="Proteomes" id="UP000013897">
    <property type="component" value="Unassembled WGS sequence"/>
</dbReference>
<gene>
    <name evidence="1" type="ORF">SSM_02764</name>
</gene>
<evidence type="ECO:0000313" key="2">
    <source>
        <dbReference type="Proteomes" id="UP000013897"/>
    </source>
</evidence>
<dbReference type="EMBL" id="AITY01000062">
    <property type="protein sequence ID" value="EOM19162.1"/>
    <property type="molecule type" value="Genomic_DNA"/>
</dbReference>